<sequence length="372" mass="39185">MANQVYANGMEIACKAASGKSIAAFPDVCMTPPENPTTPPGVPVPYPNTGMASDTTDGSRSVRISRQEVMLKNKSHFKRSTGDEAGCAAKKGVVTSKNMGKVYFNAWSMDVKVEGENVVRNLDLTTHNHASLPGNSPTWPYLDEVAFTSPKSDSNPCADVAREVQEKCGKHVKKTKSGKNPGSVKRSQSIDAMCGDPGCAQARKCVLSPETPNNCCQGSDGKTMTPHHVIPAHCFMPPGERSSGGSARYAGCDGYSVADAPCICVEGAGKEKDHGKIHDLVDDLEDSNLDGGQAGSWDYDDAATAGVMAVGEITHCDEDCLRAQVDAYHQQEGGSPNVANDTRLRADSSGNRNLGPNVPTVPSTTVAPGISI</sequence>
<protein>
    <submittedName>
        <fullName evidence="3">HNH/endonuclease VII toxin of polymorphic toxin system</fullName>
    </submittedName>
</protein>
<proteinExistence type="predicted"/>
<feature type="compositionally biased region" description="Polar residues" evidence="1">
    <location>
        <begin position="348"/>
        <end position="366"/>
    </location>
</feature>
<organism evidence="3 4">
    <name type="scientific">Thioalbus denitrificans</name>
    <dbReference type="NCBI Taxonomy" id="547122"/>
    <lineage>
        <taxon>Bacteria</taxon>
        <taxon>Pseudomonadati</taxon>
        <taxon>Pseudomonadota</taxon>
        <taxon>Gammaproteobacteria</taxon>
        <taxon>Chromatiales</taxon>
        <taxon>Ectothiorhodospiraceae</taxon>
        <taxon>Thioalbus</taxon>
    </lineage>
</organism>
<evidence type="ECO:0000313" key="4">
    <source>
        <dbReference type="Proteomes" id="UP000252707"/>
    </source>
</evidence>
<dbReference type="RefSeq" id="WP_114279312.1">
    <property type="nucleotide sequence ID" value="NZ_QPJY01000003.1"/>
</dbReference>
<comment type="caution">
    <text evidence="3">The sequence shown here is derived from an EMBL/GenBank/DDBJ whole genome shotgun (WGS) entry which is preliminary data.</text>
</comment>
<keyword evidence="3" id="KW-0255">Endonuclease</keyword>
<name>A0A369CBP1_9GAMM</name>
<feature type="domain" description="Tox-GHH2" evidence="2">
    <location>
        <begin position="225"/>
        <end position="329"/>
    </location>
</feature>
<dbReference type="Proteomes" id="UP000252707">
    <property type="component" value="Unassembled WGS sequence"/>
</dbReference>
<accession>A0A369CBP1</accession>
<dbReference type="AlphaFoldDB" id="A0A369CBP1"/>
<evidence type="ECO:0000256" key="1">
    <source>
        <dbReference type="SAM" id="MobiDB-lite"/>
    </source>
</evidence>
<dbReference type="Pfam" id="PF13665">
    <property type="entry name" value="Tox-PAAR-like"/>
    <property type="match status" value="1"/>
</dbReference>
<dbReference type="InterPro" id="IPR028917">
    <property type="entry name" value="Tox-GHH2_domain"/>
</dbReference>
<dbReference type="GO" id="GO:0004519">
    <property type="term" value="F:endonuclease activity"/>
    <property type="evidence" value="ECO:0007669"/>
    <property type="project" value="UniProtKB-KW"/>
</dbReference>
<evidence type="ECO:0000259" key="2">
    <source>
        <dbReference type="Pfam" id="PF15635"/>
    </source>
</evidence>
<evidence type="ECO:0000313" key="3">
    <source>
        <dbReference type="EMBL" id="RCX31123.1"/>
    </source>
</evidence>
<keyword evidence="4" id="KW-1185">Reference proteome</keyword>
<reference evidence="3 4" key="1">
    <citation type="submission" date="2018-07" db="EMBL/GenBank/DDBJ databases">
        <title>Genomic Encyclopedia of Type Strains, Phase IV (KMG-IV): sequencing the most valuable type-strain genomes for metagenomic binning, comparative biology and taxonomic classification.</title>
        <authorList>
            <person name="Goeker M."/>
        </authorList>
    </citation>
    <scope>NUCLEOTIDE SEQUENCE [LARGE SCALE GENOMIC DNA]</scope>
    <source>
        <strain evidence="3 4">DSM 26407</strain>
    </source>
</reference>
<dbReference type="EMBL" id="QPJY01000003">
    <property type="protein sequence ID" value="RCX31123.1"/>
    <property type="molecule type" value="Genomic_DNA"/>
</dbReference>
<dbReference type="Pfam" id="PF15635">
    <property type="entry name" value="Tox-GHH2"/>
    <property type="match status" value="1"/>
</dbReference>
<gene>
    <name evidence="3" type="ORF">DFQ59_10387</name>
</gene>
<keyword evidence="3" id="KW-0378">Hydrolase</keyword>
<feature type="region of interest" description="Disordered" evidence="1">
    <location>
        <begin position="331"/>
        <end position="372"/>
    </location>
</feature>
<dbReference type="OrthoDB" id="8073614at2"/>
<keyword evidence="3" id="KW-0540">Nuclease</keyword>